<feature type="domain" description="DUF4872" evidence="3">
    <location>
        <begin position="139"/>
        <end position="314"/>
    </location>
</feature>
<evidence type="ECO:0000256" key="1">
    <source>
        <dbReference type="SAM" id="MobiDB-lite"/>
    </source>
</evidence>
<sequence>MRDLLTWAGLDWGSPLSEGLVFGLGGALTFMYLRVPDLGTPIYLVGRNADFEANVCSRLGITTSRKQTDDPGLAWRWVTHQLDQGQPVMLNADIAFLPYLRVRLSNTRHDIVVIGYDENAGTVTVVDNDRLDPQVLSIDDLDRARSSIGFPDPVRYATWPMRFPSELPDLETAARSAAQESARGMREGAGQSLDPLARPGSSVTGSGLPGLDTFATDLRSWPQTMDAESLAQSRQALAVFIEKAGTGGGLFRRLQAQFCKDAASLLDSEAFALAGRSWTDAARVWSELAAAASNDSVPQSDLADLANELVNIERSACGDLERAATSSWHGDVRIDR</sequence>
<dbReference type="Pfam" id="PF16169">
    <property type="entry name" value="DUF4872"/>
    <property type="match status" value="1"/>
</dbReference>
<dbReference type="EMBL" id="CP031165">
    <property type="protein sequence ID" value="AXV06696.1"/>
    <property type="molecule type" value="Genomic_DNA"/>
</dbReference>
<evidence type="ECO:0000259" key="2">
    <source>
        <dbReference type="Pfam" id="PF14399"/>
    </source>
</evidence>
<reference evidence="4 5" key="1">
    <citation type="submission" date="2018-09" db="EMBL/GenBank/DDBJ databases">
        <title>Complete genome sequence of Euzebya sp. DY32-46 isolated from seawater of Pacific Ocean.</title>
        <authorList>
            <person name="Xu L."/>
            <person name="Wu Y.-H."/>
            <person name="Xu X.-W."/>
        </authorList>
    </citation>
    <scope>NUCLEOTIDE SEQUENCE [LARGE SCALE GENOMIC DNA]</scope>
    <source>
        <strain evidence="4 5">DY32-46</strain>
    </source>
</reference>
<dbReference type="Proteomes" id="UP000264006">
    <property type="component" value="Chromosome"/>
</dbReference>
<dbReference type="KEGG" id="euz:DVS28_a2011"/>
<name>A0A346XWU9_9ACTN</name>
<proteinExistence type="predicted"/>
<feature type="region of interest" description="Disordered" evidence="1">
    <location>
        <begin position="173"/>
        <end position="205"/>
    </location>
</feature>
<gene>
    <name evidence="4" type="ORF">DVS28_a2011</name>
</gene>
<dbReference type="AlphaFoldDB" id="A0A346XWU9"/>
<evidence type="ECO:0000313" key="5">
    <source>
        <dbReference type="Proteomes" id="UP000264006"/>
    </source>
</evidence>
<evidence type="ECO:0008006" key="6">
    <source>
        <dbReference type="Google" id="ProtNLM"/>
    </source>
</evidence>
<evidence type="ECO:0000259" key="3">
    <source>
        <dbReference type="Pfam" id="PF16169"/>
    </source>
</evidence>
<protein>
    <recommendedName>
        <fullName evidence="6">DUF4872 domain-containing protein</fullName>
    </recommendedName>
</protein>
<accession>A0A346XWU9</accession>
<evidence type="ECO:0000313" key="4">
    <source>
        <dbReference type="EMBL" id="AXV06696.1"/>
    </source>
</evidence>
<keyword evidence="5" id="KW-1185">Reference proteome</keyword>
<feature type="domain" description="Butirosin biosynthesis protein H N-terminal" evidence="2">
    <location>
        <begin position="1"/>
        <end position="128"/>
    </location>
</feature>
<organism evidence="4 5">
    <name type="scientific">Euzebya pacifica</name>
    <dbReference type="NCBI Taxonomy" id="1608957"/>
    <lineage>
        <taxon>Bacteria</taxon>
        <taxon>Bacillati</taxon>
        <taxon>Actinomycetota</taxon>
        <taxon>Nitriliruptoria</taxon>
        <taxon>Euzebyales</taxon>
    </lineage>
</organism>
<dbReference type="InterPro" id="IPR026935">
    <property type="entry name" value="BtrH_N"/>
</dbReference>
<dbReference type="InterPro" id="IPR032369">
    <property type="entry name" value="DUF4872"/>
</dbReference>
<dbReference type="Pfam" id="PF14399">
    <property type="entry name" value="BtrH_N"/>
    <property type="match status" value="1"/>
</dbReference>